<dbReference type="GO" id="GO:0005737">
    <property type="term" value="C:cytoplasm"/>
    <property type="evidence" value="ECO:0007669"/>
    <property type="project" value="UniProtKB-SubCell"/>
</dbReference>
<evidence type="ECO:0000256" key="8">
    <source>
        <dbReference type="ARBA" id="ARBA00022695"/>
    </source>
</evidence>
<dbReference type="PANTHER" id="PTHR17490">
    <property type="entry name" value="SUA5"/>
    <property type="match status" value="1"/>
</dbReference>
<comment type="similarity">
    <text evidence="2 13">Belongs to the SUA5 family.</text>
</comment>
<dbReference type="SUPFAM" id="SSF55821">
    <property type="entry name" value="YrdC/RibB"/>
    <property type="match status" value="1"/>
</dbReference>
<feature type="binding site" evidence="14">
    <location>
        <position position="203"/>
    </location>
    <ligand>
        <name>ATP</name>
        <dbReference type="ChEBI" id="CHEBI:30616"/>
    </ligand>
</feature>
<name>A0A1H9QR33_9BACI</name>
<comment type="subcellular location">
    <subcellularLocation>
        <location evidence="1 13">Cytoplasm</location>
    </subcellularLocation>
</comment>
<feature type="binding site" evidence="14">
    <location>
        <position position="243"/>
    </location>
    <ligand>
        <name>ATP</name>
        <dbReference type="ChEBI" id="CHEBI:30616"/>
    </ligand>
</feature>
<keyword evidence="7 13" id="KW-0819">tRNA processing</keyword>
<dbReference type="GO" id="GO:0061710">
    <property type="term" value="F:L-threonylcarbamoyladenylate synthase"/>
    <property type="evidence" value="ECO:0007669"/>
    <property type="project" value="UniProtKB-EC"/>
</dbReference>
<dbReference type="Proteomes" id="UP000199318">
    <property type="component" value="Unassembled WGS sequence"/>
</dbReference>
<keyword evidence="10 13" id="KW-0067">ATP-binding</keyword>
<keyword evidence="17" id="KW-1185">Reference proteome</keyword>
<organism evidence="16 17">
    <name type="scientific">Salisediminibacterium halotolerans</name>
    <dbReference type="NCBI Taxonomy" id="517425"/>
    <lineage>
        <taxon>Bacteria</taxon>
        <taxon>Bacillati</taxon>
        <taxon>Bacillota</taxon>
        <taxon>Bacilli</taxon>
        <taxon>Bacillales</taxon>
        <taxon>Bacillaceae</taxon>
        <taxon>Salisediminibacterium</taxon>
    </lineage>
</organism>
<dbReference type="Pfam" id="PF03481">
    <property type="entry name" value="Sua5_C"/>
    <property type="match status" value="1"/>
</dbReference>
<dbReference type="PANTHER" id="PTHR17490:SF16">
    <property type="entry name" value="THREONYLCARBAMOYL-AMP SYNTHASE"/>
    <property type="match status" value="1"/>
</dbReference>
<dbReference type="InterPro" id="IPR006070">
    <property type="entry name" value="Sua5-like_dom"/>
</dbReference>
<keyword evidence="9 13" id="KW-0547">Nucleotide-binding</keyword>
<evidence type="ECO:0000256" key="5">
    <source>
        <dbReference type="ARBA" id="ARBA00022490"/>
    </source>
</evidence>
<dbReference type="GO" id="GO:0005524">
    <property type="term" value="F:ATP binding"/>
    <property type="evidence" value="ECO:0007669"/>
    <property type="project" value="UniProtKB-UniRule"/>
</dbReference>
<comment type="catalytic activity">
    <reaction evidence="12 13">
        <text>L-threonine + hydrogencarbonate + ATP = L-threonylcarbamoyladenylate + diphosphate + H2O</text>
        <dbReference type="Rhea" id="RHEA:36407"/>
        <dbReference type="ChEBI" id="CHEBI:15377"/>
        <dbReference type="ChEBI" id="CHEBI:17544"/>
        <dbReference type="ChEBI" id="CHEBI:30616"/>
        <dbReference type="ChEBI" id="CHEBI:33019"/>
        <dbReference type="ChEBI" id="CHEBI:57926"/>
        <dbReference type="ChEBI" id="CHEBI:73682"/>
        <dbReference type="EC" id="2.7.7.87"/>
    </reaction>
</comment>
<dbReference type="GO" id="GO:0008033">
    <property type="term" value="P:tRNA processing"/>
    <property type="evidence" value="ECO:0007669"/>
    <property type="project" value="UniProtKB-KW"/>
</dbReference>
<feature type="binding site" evidence="14">
    <location>
        <position position="66"/>
    </location>
    <ligand>
        <name>ATP</name>
        <dbReference type="ChEBI" id="CHEBI:30616"/>
    </ligand>
</feature>
<evidence type="ECO:0000313" key="17">
    <source>
        <dbReference type="Proteomes" id="UP000199318"/>
    </source>
</evidence>
<feature type="binding site" evidence="14">
    <location>
        <position position="75"/>
    </location>
    <ligand>
        <name>L-threonine</name>
        <dbReference type="ChEBI" id="CHEBI:57926"/>
    </ligand>
</feature>
<dbReference type="EMBL" id="FOGV01000003">
    <property type="protein sequence ID" value="SER63051.1"/>
    <property type="molecule type" value="Genomic_DNA"/>
</dbReference>
<dbReference type="Gene3D" id="3.40.50.11030">
    <property type="entry name" value="Threonylcarbamoyl-AMP synthase, C-terminal domain"/>
    <property type="match status" value="1"/>
</dbReference>
<dbReference type="FunFam" id="3.90.870.10:FF:000008">
    <property type="entry name" value="Threonylcarbamoyl-AMP synthase"/>
    <property type="match status" value="1"/>
</dbReference>
<keyword evidence="6 13" id="KW-0808">Transferase</keyword>
<dbReference type="InterPro" id="IPR005145">
    <property type="entry name" value="Sua5_C"/>
</dbReference>
<evidence type="ECO:0000313" key="16">
    <source>
        <dbReference type="EMBL" id="SER63051.1"/>
    </source>
</evidence>
<dbReference type="Gene3D" id="3.90.870.10">
    <property type="entry name" value="DHBP synthase"/>
    <property type="match status" value="1"/>
</dbReference>
<evidence type="ECO:0000256" key="1">
    <source>
        <dbReference type="ARBA" id="ARBA00004496"/>
    </source>
</evidence>
<evidence type="ECO:0000256" key="3">
    <source>
        <dbReference type="ARBA" id="ARBA00012584"/>
    </source>
</evidence>
<feature type="binding site" evidence="14">
    <location>
        <position position="149"/>
    </location>
    <ligand>
        <name>L-threonine</name>
        <dbReference type="ChEBI" id="CHEBI:57926"/>
    </ligand>
</feature>
<dbReference type="Pfam" id="PF01300">
    <property type="entry name" value="Sua5_yciO_yrdC"/>
    <property type="match status" value="1"/>
</dbReference>
<dbReference type="GO" id="GO:0003725">
    <property type="term" value="F:double-stranded RNA binding"/>
    <property type="evidence" value="ECO:0007669"/>
    <property type="project" value="UniProtKB-UniRule"/>
</dbReference>
<dbReference type="InterPro" id="IPR038385">
    <property type="entry name" value="Sua5/YwlC_C"/>
</dbReference>
<keyword evidence="8 13" id="KW-0548">Nucleotidyltransferase</keyword>
<comment type="caution">
    <text evidence="16">The sequence shown here is derived from an EMBL/GenBank/DDBJ whole genome shotgun (WGS) entry which is preliminary data.</text>
</comment>
<evidence type="ECO:0000259" key="15">
    <source>
        <dbReference type="PROSITE" id="PS51163"/>
    </source>
</evidence>
<evidence type="ECO:0000256" key="6">
    <source>
        <dbReference type="ARBA" id="ARBA00022679"/>
    </source>
</evidence>
<proteinExistence type="inferred from homology"/>
<reference evidence="17" key="1">
    <citation type="submission" date="2016-10" db="EMBL/GenBank/DDBJ databases">
        <authorList>
            <person name="de Groot N.N."/>
        </authorList>
    </citation>
    <scope>NUCLEOTIDE SEQUENCE [LARGE SCALE GENOMIC DNA]</scope>
    <source>
        <strain evidence="17">10nlg</strain>
    </source>
</reference>
<evidence type="ECO:0000256" key="12">
    <source>
        <dbReference type="ARBA" id="ARBA00048366"/>
    </source>
</evidence>
<dbReference type="RefSeq" id="WP_093071981.1">
    <property type="nucleotide sequence ID" value="NZ_FOGV01000003.1"/>
</dbReference>
<evidence type="ECO:0000256" key="7">
    <source>
        <dbReference type="ARBA" id="ARBA00022694"/>
    </source>
</evidence>
<sequence length="354" mass="36968">MQGYKTVLRQVDTSVDNLVDDPAVEEAAQLLKSGEVVAFPTETVYGLGGDATLDEAIARIYEAKGRPSDNPLIVHIAGIEQAKRYADDIPPGAEQLMNAFWPGPLTIVLRHNGSLSPKVTAGLDTVGMRMPADPAALALITAADLPLAAPSANRSGRPSPTSARHVYDDLNGRIPVVLDGGETGVGVESTVVDATQTPVMILRPGGISQEELQAVVGPVAVDPSLAFDQSAKPKSPGMKYAHYAPDAPLVLVDGDAAFFAAVVHDAKAAGKRAGALVFEEQIGTTGAEQEVSLGPQADPAEAARRLYDALRVFKRSEVDIIYAVTFADSGIGGAVMNRLLKAAGGRRVSAEDSN</sequence>
<dbReference type="EC" id="2.7.7.87" evidence="3 13"/>
<feature type="domain" description="YrdC-like" evidence="15">
    <location>
        <begin position="21"/>
        <end position="207"/>
    </location>
</feature>
<accession>A0A1H9QR33</accession>
<evidence type="ECO:0000256" key="9">
    <source>
        <dbReference type="ARBA" id="ARBA00022741"/>
    </source>
</evidence>
<feature type="binding site" evidence="14">
    <location>
        <position position="70"/>
    </location>
    <ligand>
        <name>ATP</name>
        <dbReference type="ChEBI" id="CHEBI:30616"/>
    </ligand>
</feature>
<evidence type="ECO:0000256" key="11">
    <source>
        <dbReference type="ARBA" id="ARBA00029774"/>
    </source>
</evidence>
<feature type="binding site" evidence="14">
    <location>
        <position position="189"/>
    </location>
    <ligand>
        <name>L-threonine</name>
        <dbReference type="ChEBI" id="CHEBI:57926"/>
    </ligand>
</feature>
<evidence type="ECO:0000256" key="4">
    <source>
        <dbReference type="ARBA" id="ARBA00015492"/>
    </source>
</evidence>
<feature type="binding site" evidence="14">
    <location>
        <position position="125"/>
    </location>
    <ligand>
        <name>ATP</name>
        <dbReference type="ChEBI" id="CHEBI:30616"/>
    </ligand>
</feature>
<evidence type="ECO:0000256" key="14">
    <source>
        <dbReference type="PIRSR" id="PIRSR004930-1"/>
    </source>
</evidence>
<evidence type="ECO:0000256" key="10">
    <source>
        <dbReference type="ARBA" id="ARBA00022840"/>
    </source>
</evidence>
<dbReference type="GO" id="GO:0006450">
    <property type="term" value="P:regulation of translational fidelity"/>
    <property type="evidence" value="ECO:0007669"/>
    <property type="project" value="TreeGrafter"/>
</dbReference>
<dbReference type="GO" id="GO:0000049">
    <property type="term" value="F:tRNA binding"/>
    <property type="evidence" value="ECO:0007669"/>
    <property type="project" value="TreeGrafter"/>
</dbReference>
<comment type="function">
    <text evidence="13">Required for the formation of a threonylcarbamoyl group on adenosine at position 37 (t(6)A37) in tRNAs that read codons beginning with adenine.</text>
</comment>
<evidence type="ECO:0000256" key="2">
    <source>
        <dbReference type="ARBA" id="ARBA00007663"/>
    </source>
</evidence>
<protein>
    <recommendedName>
        <fullName evidence="4 13">Threonylcarbamoyl-AMP synthase</fullName>
        <shortName evidence="13">TC-AMP synthase</shortName>
        <ecNumber evidence="3 13">2.7.7.87</ecNumber>
    </recommendedName>
    <alternativeName>
        <fullName evidence="11 13">L-threonylcarbamoyladenylate synthase</fullName>
    </alternativeName>
</protein>
<feature type="binding site" evidence="14">
    <location>
        <position position="151"/>
    </location>
    <ligand>
        <name>ATP</name>
        <dbReference type="ChEBI" id="CHEBI:30616"/>
    </ligand>
</feature>
<dbReference type="AlphaFoldDB" id="A0A1H9QR33"/>
<dbReference type="PROSITE" id="PS51163">
    <property type="entry name" value="YRDC"/>
    <property type="match status" value="1"/>
</dbReference>
<feature type="binding site" evidence="14">
    <location>
        <position position="129"/>
    </location>
    <ligand>
        <name>L-threonine</name>
        <dbReference type="ChEBI" id="CHEBI:57926"/>
    </ligand>
</feature>
<dbReference type="OrthoDB" id="9814580at2"/>
<dbReference type="PIRSF" id="PIRSF004930">
    <property type="entry name" value="Tln_factor_SUA5"/>
    <property type="match status" value="1"/>
</dbReference>
<dbReference type="InterPro" id="IPR017945">
    <property type="entry name" value="DHBP_synth_RibB-like_a/b_dom"/>
</dbReference>
<evidence type="ECO:0000256" key="13">
    <source>
        <dbReference type="PIRNR" id="PIRNR004930"/>
    </source>
</evidence>
<dbReference type="NCBIfam" id="TIGR00057">
    <property type="entry name" value="L-threonylcarbamoyladenylate synthase"/>
    <property type="match status" value="1"/>
</dbReference>
<feature type="binding site" evidence="14">
    <location>
        <position position="159"/>
    </location>
    <ligand>
        <name>ATP</name>
        <dbReference type="ChEBI" id="CHEBI:30616"/>
    </ligand>
</feature>
<dbReference type="STRING" id="1464123.SAMN05444126_103114"/>
<feature type="binding site" evidence="14">
    <location>
        <position position="43"/>
    </location>
    <ligand>
        <name>L-threonine</name>
        <dbReference type="ChEBI" id="CHEBI:57926"/>
    </ligand>
</feature>
<gene>
    <name evidence="16" type="ORF">SAMN05444126_103114</name>
</gene>
<dbReference type="InterPro" id="IPR050156">
    <property type="entry name" value="TC-AMP_synthase_SUA5"/>
</dbReference>
<keyword evidence="5 13" id="KW-0963">Cytoplasm</keyword>
<dbReference type="InterPro" id="IPR010923">
    <property type="entry name" value="T(6)A37_SUA5"/>
</dbReference>